<dbReference type="SUPFAM" id="SSF52374">
    <property type="entry name" value="Nucleotidylyl transferase"/>
    <property type="match status" value="1"/>
</dbReference>
<dbReference type="Proteomes" id="UP000178369">
    <property type="component" value="Unassembled WGS sequence"/>
</dbReference>
<evidence type="ECO:0000256" key="4">
    <source>
        <dbReference type="ARBA" id="ARBA00022741"/>
    </source>
</evidence>
<dbReference type="Gene3D" id="3.40.50.620">
    <property type="entry name" value="HUPs"/>
    <property type="match status" value="2"/>
</dbReference>
<evidence type="ECO:0000259" key="11">
    <source>
        <dbReference type="Pfam" id="PF19269"/>
    </source>
</evidence>
<keyword evidence="4 9" id="KW-0547">Nucleotide-binding</keyword>
<keyword evidence="6 9" id="KW-0648">Protein biosynthesis</keyword>
<dbReference type="GO" id="GO:0006424">
    <property type="term" value="P:glutamyl-tRNA aminoacylation"/>
    <property type="evidence" value="ECO:0007669"/>
    <property type="project" value="InterPro"/>
</dbReference>
<comment type="caution">
    <text evidence="12">The sequence shown here is derived from an EMBL/GenBank/DDBJ whole genome shotgun (WGS) entry which is preliminary data.</text>
</comment>
<dbReference type="InterPro" id="IPR045462">
    <property type="entry name" value="aa-tRNA-synth_I_cd-bd"/>
</dbReference>
<dbReference type="HAMAP" id="MF_00022">
    <property type="entry name" value="Glu_tRNA_synth_type1"/>
    <property type="match status" value="1"/>
</dbReference>
<evidence type="ECO:0000259" key="10">
    <source>
        <dbReference type="Pfam" id="PF00749"/>
    </source>
</evidence>
<name>A0A1F5HI20_9BACT</name>
<dbReference type="GO" id="GO:0000049">
    <property type="term" value="F:tRNA binding"/>
    <property type="evidence" value="ECO:0007669"/>
    <property type="project" value="InterPro"/>
</dbReference>
<evidence type="ECO:0000256" key="6">
    <source>
        <dbReference type="ARBA" id="ARBA00022917"/>
    </source>
</evidence>
<comment type="similarity">
    <text evidence="1">Belongs to the class-I aminoacyl-tRNA synthetase family. Glutamate--tRNA ligase type 1 subfamily.</text>
</comment>
<evidence type="ECO:0000256" key="2">
    <source>
        <dbReference type="ARBA" id="ARBA00012835"/>
    </source>
</evidence>
<reference evidence="12 13" key="1">
    <citation type="journal article" date="2016" name="Nat. Commun.">
        <title>Thousands of microbial genomes shed light on interconnected biogeochemical processes in an aquifer system.</title>
        <authorList>
            <person name="Anantharaman K."/>
            <person name="Brown C.T."/>
            <person name="Hug L.A."/>
            <person name="Sharon I."/>
            <person name="Castelle C.J."/>
            <person name="Probst A.J."/>
            <person name="Thomas B.C."/>
            <person name="Singh A."/>
            <person name="Wilkins M.J."/>
            <person name="Karaoz U."/>
            <person name="Brodie E.L."/>
            <person name="Williams K.H."/>
            <person name="Hubbard S.S."/>
            <person name="Banfield J.F."/>
        </authorList>
    </citation>
    <scope>NUCLEOTIDE SEQUENCE [LARGE SCALE GENOMIC DNA]</scope>
</reference>
<dbReference type="Pfam" id="PF19269">
    <property type="entry name" value="Anticodon_2"/>
    <property type="match status" value="1"/>
</dbReference>
<gene>
    <name evidence="12" type="ORF">A3F45_00510</name>
</gene>
<feature type="domain" description="Glutamyl/glutaminyl-tRNA synthetase class Ib catalytic" evidence="10">
    <location>
        <begin position="100"/>
        <end position="268"/>
    </location>
</feature>
<sequence>MSNVITRFAPSPTGTPHIGNIRTALFNFLFARNQKGVFILRIEDTDQKRFVPESVDNIKESLKSLNLSWDLEEVQSKRLKIYHKYLDILKEKGLVYEDEGAVRFKVSKKKELTWQDLVHGDIIFASDVIEDFVLVKSDGYPTYHFASVVDDHEMKITHVLRGDEWISSTPKHLLLYEAFGWESPKFAHMPAILGAGHKKLSKREGAKSVFEYLDEGYLPEALVNFLALLGWAPKNDKEIFSLDELVDEFSIERINKNSPIFNLEKLRWFNNQWIKKLTDDDLTTRILKFYPQYPKAEIAKLIPLVKERMFTFKEFKDLCDFIFESPQIASIPSVSVLAATIASLSIQFGKVQDWEASKIKKTIEDVAEKLKEDRIATIAAVRNIVSGKTVTPPLYESLEILGKEETVKRL</sequence>
<dbReference type="SUPFAM" id="SSF48163">
    <property type="entry name" value="An anticodon-binding domain of class I aminoacyl-tRNA synthetases"/>
    <property type="match status" value="1"/>
</dbReference>
<evidence type="ECO:0000256" key="1">
    <source>
        <dbReference type="ARBA" id="ARBA00007894"/>
    </source>
</evidence>
<dbReference type="PROSITE" id="PS00178">
    <property type="entry name" value="AA_TRNA_LIGASE_I"/>
    <property type="match status" value="1"/>
</dbReference>
<accession>A0A1F5HI20</accession>
<dbReference type="InterPro" id="IPR033910">
    <property type="entry name" value="GluRS_core"/>
</dbReference>
<dbReference type="InterPro" id="IPR020058">
    <property type="entry name" value="Glu/Gln-tRNA-synth_Ib_cat-dom"/>
</dbReference>
<evidence type="ECO:0000256" key="7">
    <source>
        <dbReference type="ARBA" id="ARBA00023146"/>
    </source>
</evidence>
<evidence type="ECO:0000256" key="5">
    <source>
        <dbReference type="ARBA" id="ARBA00022840"/>
    </source>
</evidence>
<evidence type="ECO:0000313" key="12">
    <source>
        <dbReference type="EMBL" id="OGE03756.1"/>
    </source>
</evidence>
<dbReference type="InterPro" id="IPR001412">
    <property type="entry name" value="aa-tRNA-synth_I_CS"/>
</dbReference>
<keyword evidence="5 9" id="KW-0067">ATP-binding</keyword>
<feature type="domain" description="Glutamyl/glutaminyl-tRNA synthetase class Ib catalytic" evidence="10">
    <location>
        <begin position="4"/>
        <end position="99"/>
    </location>
</feature>
<dbReference type="InterPro" id="IPR014729">
    <property type="entry name" value="Rossmann-like_a/b/a_fold"/>
</dbReference>
<dbReference type="InterPro" id="IPR004527">
    <property type="entry name" value="Glu-tRNA-ligase_bac/mito"/>
</dbReference>
<dbReference type="PRINTS" id="PR00987">
    <property type="entry name" value="TRNASYNTHGLU"/>
</dbReference>
<dbReference type="GO" id="GO:0004818">
    <property type="term" value="F:glutamate-tRNA ligase activity"/>
    <property type="evidence" value="ECO:0007669"/>
    <property type="project" value="UniProtKB-EC"/>
</dbReference>
<evidence type="ECO:0000256" key="9">
    <source>
        <dbReference type="RuleBase" id="RU363037"/>
    </source>
</evidence>
<dbReference type="EMBL" id="MFBL01000050">
    <property type="protein sequence ID" value="OGE03756.1"/>
    <property type="molecule type" value="Genomic_DNA"/>
</dbReference>
<dbReference type="Gene3D" id="1.10.10.350">
    <property type="match status" value="1"/>
</dbReference>
<dbReference type="NCBIfam" id="TIGR00464">
    <property type="entry name" value="gltX_bact"/>
    <property type="match status" value="1"/>
</dbReference>
<keyword evidence="7 9" id="KW-0030">Aminoacyl-tRNA synthetase</keyword>
<dbReference type="EC" id="6.1.1.17" evidence="2"/>
<dbReference type="InterPro" id="IPR000924">
    <property type="entry name" value="Glu/Gln-tRNA-synth"/>
</dbReference>
<keyword evidence="3 9" id="KW-0436">Ligase</keyword>
<dbReference type="InterPro" id="IPR049940">
    <property type="entry name" value="GluQ/Sye"/>
</dbReference>
<feature type="non-terminal residue" evidence="12">
    <location>
        <position position="410"/>
    </location>
</feature>
<dbReference type="GO" id="GO:0005829">
    <property type="term" value="C:cytosol"/>
    <property type="evidence" value="ECO:0007669"/>
    <property type="project" value="TreeGrafter"/>
</dbReference>
<organism evidence="12 13">
    <name type="scientific">Candidatus Curtissbacteria bacterium RIFCSPHIGHO2_12_FULL_41_17</name>
    <dbReference type="NCBI Taxonomy" id="1797722"/>
    <lineage>
        <taxon>Bacteria</taxon>
        <taxon>Candidatus Curtissiibacteriota</taxon>
    </lineage>
</organism>
<dbReference type="Pfam" id="PF00749">
    <property type="entry name" value="tRNA-synt_1c"/>
    <property type="match status" value="2"/>
</dbReference>
<dbReference type="CDD" id="cd00808">
    <property type="entry name" value="GluRS_core"/>
    <property type="match status" value="1"/>
</dbReference>
<dbReference type="InterPro" id="IPR020751">
    <property type="entry name" value="aa-tRNA-synth_I_codon-bd_sub2"/>
</dbReference>
<protein>
    <recommendedName>
        <fullName evidence="2">glutamate--tRNA ligase</fullName>
        <ecNumber evidence="2">6.1.1.17</ecNumber>
    </recommendedName>
    <alternativeName>
        <fullName evidence="8">Glutamyl-tRNA synthetase</fullName>
    </alternativeName>
</protein>
<dbReference type="GO" id="GO:0005524">
    <property type="term" value="F:ATP binding"/>
    <property type="evidence" value="ECO:0007669"/>
    <property type="project" value="UniProtKB-KW"/>
</dbReference>
<dbReference type="PANTHER" id="PTHR43311">
    <property type="entry name" value="GLUTAMATE--TRNA LIGASE"/>
    <property type="match status" value="1"/>
</dbReference>
<dbReference type="PANTHER" id="PTHR43311:SF2">
    <property type="entry name" value="GLUTAMATE--TRNA LIGASE, MITOCHONDRIAL-RELATED"/>
    <property type="match status" value="1"/>
</dbReference>
<proteinExistence type="inferred from homology"/>
<dbReference type="AlphaFoldDB" id="A0A1F5HI20"/>
<evidence type="ECO:0000313" key="13">
    <source>
        <dbReference type="Proteomes" id="UP000178369"/>
    </source>
</evidence>
<dbReference type="GO" id="GO:0008270">
    <property type="term" value="F:zinc ion binding"/>
    <property type="evidence" value="ECO:0007669"/>
    <property type="project" value="InterPro"/>
</dbReference>
<feature type="domain" description="Aminoacyl-tRNA synthetase class I anticodon-binding" evidence="11">
    <location>
        <begin position="286"/>
        <end position="410"/>
    </location>
</feature>
<dbReference type="InterPro" id="IPR008925">
    <property type="entry name" value="aa_tRNA-synth_I_cd-bd_sf"/>
</dbReference>
<evidence type="ECO:0000256" key="8">
    <source>
        <dbReference type="ARBA" id="ARBA00030865"/>
    </source>
</evidence>
<evidence type="ECO:0000256" key="3">
    <source>
        <dbReference type="ARBA" id="ARBA00022598"/>
    </source>
</evidence>